<dbReference type="OrthoDB" id="4364812at2759"/>
<reference evidence="1 2" key="1">
    <citation type="submission" date="2019-04" db="EMBL/GenBank/DDBJ databases">
        <title>Friends and foes A comparative genomics study of 23 Aspergillus species from section Flavi.</title>
        <authorList>
            <consortium name="DOE Joint Genome Institute"/>
            <person name="Kjaerbolling I."/>
            <person name="Vesth T."/>
            <person name="Frisvad J.C."/>
            <person name="Nybo J.L."/>
            <person name="Theobald S."/>
            <person name="Kildgaard S."/>
            <person name="Isbrandt T."/>
            <person name="Kuo A."/>
            <person name="Sato A."/>
            <person name="Lyhne E.K."/>
            <person name="Kogle M.E."/>
            <person name="Wiebenga A."/>
            <person name="Kun R.S."/>
            <person name="Lubbers R.J."/>
            <person name="Makela M.R."/>
            <person name="Barry K."/>
            <person name="Chovatia M."/>
            <person name="Clum A."/>
            <person name="Daum C."/>
            <person name="Haridas S."/>
            <person name="He G."/>
            <person name="LaButti K."/>
            <person name="Lipzen A."/>
            <person name="Mondo S."/>
            <person name="Riley R."/>
            <person name="Salamov A."/>
            <person name="Simmons B.A."/>
            <person name="Magnuson J.K."/>
            <person name="Henrissat B."/>
            <person name="Mortensen U.H."/>
            <person name="Larsen T.O."/>
            <person name="Devries R.P."/>
            <person name="Grigoriev I.V."/>
            <person name="Machida M."/>
            <person name="Baker S.E."/>
            <person name="Andersen M.R."/>
        </authorList>
    </citation>
    <scope>NUCLEOTIDE SEQUENCE [LARGE SCALE GENOMIC DNA]</scope>
    <source>
        <strain evidence="1 2">CBS 151.66</strain>
    </source>
</reference>
<dbReference type="Proteomes" id="UP000326565">
    <property type="component" value="Unassembled WGS sequence"/>
</dbReference>
<accession>A0A5N5WW40</accession>
<dbReference type="EMBL" id="ML732276">
    <property type="protein sequence ID" value="KAB8071312.1"/>
    <property type="molecule type" value="Genomic_DNA"/>
</dbReference>
<protein>
    <submittedName>
        <fullName evidence="1">Uncharacterized protein</fullName>
    </submittedName>
</protein>
<name>A0A5N5WW40_9EURO</name>
<keyword evidence="2" id="KW-1185">Reference proteome</keyword>
<evidence type="ECO:0000313" key="1">
    <source>
        <dbReference type="EMBL" id="KAB8071312.1"/>
    </source>
</evidence>
<gene>
    <name evidence="1" type="ORF">BDV29DRAFT_193382</name>
</gene>
<proteinExistence type="predicted"/>
<dbReference type="AlphaFoldDB" id="A0A5N5WW40"/>
<sequence length="269" mass="31379">MTNPWEGGYLPEWDKLPVEQYLVVGFPNKLGCPKRSLIVYRIKWGAAATEPPNQRRRQLIHTARYKNPIPHTPTARKSIQSCFPGGRAALHSRAWAMLDFLSDEPIFLRTHYDPDGDEKMEKWVSESEMLVDQAWWPCLNDKHYFNFGSNWQCVYEFHPEMAAPPHSPVGMTGTQLKDWLSEKKQNKPDQWREDPHHFIEIGAAALLRTEAFDTNGYLRLIYLDCKRNIIKETSVEPGEVTNSDVLMEWFIWATPPEYRINGDLTRELY</sequence>
<evidence type="ECO:0000313" key="2">
    <source>
        <dbReference type="Proteomes" id="UP000326565"/>
    </source>
</evidence>
<organism evidence="1 2">
    <name type="scientific">Aspergillus leporis</name>
    <dbReference type="NCBI Taxonomy" id="41062"/>
    <lineage>
        <taxon>Eukaryota</taxon>
        <taxon>Fungi</taxon>
        <taxon>Dikarya</taxon>
        <taxon>Ascomycota</taxon>
        <taxon>Pezizomycotina</taxon>
        <taxon>Eurotiomycetes</taxon>
        <taxon>Eurotiomycetidae</taxon>
        <taxon>Eurotiales</taxon>
        <taxon>Aspergillaceae</taxon>
        <taxon>Aspergillus</taxon>
        <taxon>Aspergillus subgen. Circumdati</taxon>
    </lineage>
</organism>